<keyword evidence="2" id="KW-1185">Reference proteome</keyword>
<reference evidence="1 2" key="1">
    <citation type="submission" date="2024-09" db="EMBL/GenBank/DDBJ databases">
        <authorList>
            <person name="Sun Q."/>
            <person name="Mori K."/>
        </authorList>
    </citation>
    <scope>NUCLEOTIDE SEQUENCE [LARGE SCALE GENOMIC DNA]</scope>
    <source>
        <strain evidence="1 2">CCM 7609</strain>
    </source>
</reference>
<organism evidence="1 2">
    <name type="scientific">Citricoccus parietis</name>
    <dbReference type="NCBI Taxonomy" id="592307"/>
    <lineage>
        <taxon>Bacteria</taxon>
        <taxon>Bacillati</taxon>
        <taxon>Actinomycetota</taxon>
        <taxon>Actinomycetes</taxon>
        <taxon>Micrococcales</taxon>
        <taxon>Micrococcaceae</taxon>
        <taxon>Citricoccus</taxon>
    </lineage>
</organism>
<proteinExistence type="predicted"/>
<comment type="caution">
    <text evidence="1">The sequence shown here is derived from an EMBL/GenBank/DDBJ whole genome shotgun (WGS) entry which is preliminary data.</text>
</comment>
<gene>
    <name evidence="1" type="ORF">ACFFX0_01505</name>
</gene>
<dbReference type="Proteomes" id="UP001589575">
    <property type="component" value="Unassembled WGS sequence"/>
</dbReference>
<evidence type="ECO:0000313" key="2">
    <source>
        <dbReference type="Proteomes" id="UP001589575"/>
    </source>
</evidence>
<sequence length="55" mass="6117">MPVGTGRWVSAPGKPMAAAIRSCTARCCTVRRIRRARHPARRTGPELCSIRHHSH</sequence>
<accession>A0ABV5FTG0</accession>
<protein>
    <submittedName>
        <fullName evidence="1">Uncharacterized protein</fullName>
    </submittedName>
</protein>
<dbReference type="EMBL" id="JBHMFI010000001">
    <property type="protein sequence ID" value="MFB9069939.1"/>
    <property type="molecule type" value="Genomic_DNA"/>
</dbReference>
<name>A0ABV5FTG0_9MICC</name>
<evidence type="ECO:0000313" key="1">
    <source>
        <dbReference type="EMBL" id="MFB9069939.1"/>
    </source>
</evidence>